<evidence type="ECO:0000313" key="4">
    <source>
        <dbReference type="EMBL" id="TDT89872.1"/>
    </source>
</evidence>
<dbReference type="EMBL" id="CP014206">
    <property type="protein sequence ID" value="AMK11473.1"/>
    <property type="molecule type" value="Genomic_DNA"/>
</dbReference>
<reference evidence="3 5" key="1">
    <citation type="journal article" date="2016" name="Front. Microbiol.">
        <title>Genome Sequence of the Piezophilic, Mesophilic Sulfate-Reducing Bacterium Desulfovibrio indicus J2T.</title>
        <authorList>
            <person name="Cao J."/>
            <person name="Maignien L."/>
            <person name="Shao Z."/>
            <person name="Alain K."/>
            <person name="Jebbar M."/>
        </authorList>
    </citation>
    <scope>NUCLEOTIDE SEQUENCE [LARGE SCALE GENOMIC DNA]</scope>
    <source>
        <strain evidence="3 5">J2</strain>
    </source>
</reference>
<keyword evidence="5" id="KW-1185">Reference proteome</keyword>
<feature type="domain" description="Glycosyltransferase subfamily 4-like N-terminal" evidence="2">
    <location>
        <begin position="12"/>
        <end position="159"/>
    </location>
</feature>
<dbReference type="EMBL" id="SOBK01000003">
    <property type="protein sequence ID" value="TDT89872.1"/>
    <property type="molecule type" value="Genomic_DNA"/>
</dbReference>
<dbReference type="SUPFAM" id="SSF53756">
    <property type="entry name" value="UDP-Glycosyltransferase/glycogen phosphorylase"/>
    <property type="match status" value="1"/>
</dbReference>
<dbReference type="PANTHER" id="PTHR12526">
    <property type="entry name" value="GLYCOSYLTRANSFERASE"/>
    <property type="match status" value="1"/>
</dbReference>
<dbReference type="AlphaFoldDB" id="A0A126QN13"/>
<dbReference type="InterPro" id="IPR028098">
    <property type="entry name" value="Glyco_trans_4-like_N"/>
</dbReference>
<evidence type="ECO:0000313" key="3">
    <source>
        <dbReference type="EMBL" id="AMK11473.1"/>
    </source>
</evidence>
<dbReference type="OrthoDB" id="9790710at2"/>
<accession>A0A126QN13</accession>
<protein>
    <submittedName>
        <fullName evidence="4">Glycosyltransferase involved in cell wall biosynthesis</fullName>
    </submittedName>
</protein>
<proteinExistence type="predicted"/>
<dbReference type="Proteomes" id="UP000295506">
    <property type="component" value="Unassembled WGS sequence"/>
</dbReference>
<dbReference type="InterPro" id="IPR001296">
    <property type="entry name" value="Glyco_trans_1"/>
</dbReference>
<dbReference type="GO" id="GO:0016757">
    <property type="term" value="F:glycosyltransferase activity"/>
    <property type="evidence" value="ECO:0007669"/>
    <property type="project" value="InterPro"/>
</dbReference>
<sequence length="353" mass="39124">MLIAFVNSTRKWGGVKTWTVDYVRELIARGHTASAYARQEVFVEALRGVGAEARRAGFGFDFNPVSIGRFMAAFRRTRPDVVVCNVGKDMNIGGVAARLLGIPVIQRVGMPRDMVAEPKLVLLLKFIRPWMLCPSRSVANGVLKELPFIPRERVKIIRNAKRPAVDIRPVQPGPLKLISTSQVNHDKGHAFVLDALETFPAGSFRYDVVGTGGVLDALRERYRAMEARGDLFWHGFSTEVAEHLAGADVFLLPSMSEGMPNSLLEAMAAGLIPVSRDIGGVREIWPDSLDDFLVETEGGAEAFRVRLERLLAMEPARLDGLKRASLDACRSGFNLVDRVDEFERWVRRDILGG</sequence>
<feature type="domain" description="Glycosyl transferase family 1" evidence="1">
    <location>
        <begin position="173"/>
        <end position="317"/>
    </location>
</feature>
<dbReference type="RefSeq" id="WP_066803236.1">
    <property type="nucleotide sequence ID" value="NZ_CP014206.1"/>
</dbReference>
<organism evidence="4 6">
    <name type="scientific">Pseudodesulfovibrio indicus</name>
    <dbReference type="NCBI Taxonomy" id="1716143"/>
    <lineage>
        <taxon>Bacteria</taxon>
        <taxon>Pseudomonadati</taxon>
        <taxon>Thermodesulfobacteriota</taxon>
        <taxon>Desulfovibrionia</taxon>
        <taxon>Desulfovibrionales</taxon>
        <taxon>Desulfovibrionaceae</taxon>
    </lineage>
</organism>
<evidence type="ECO:0000259" key="2">
    <source>
        <dbReference type="Pfam" id="PF13439"/>
    </source>
</evidence>
<dbReference type="Pfam" id="PF13439">
    <property type="entry name" value="Glyco_transf_4"/>
    <property type="match status" value="1"/>
</dbReference>
<gene>
    <name evidence="3" type="ORF">AWY79_10280</name>
    <name evidence="4" type="ORF">EDC59_103170</name>
</gene>
<evidence type="ECO:0000313" key="5">
    <source>
        <dbReference type="Proteomes" id="UP000055611"/>
    </source>
</evidence>
<dbReference type="Proteomes" id="UP000055611">
    <property type="component" value="Chromosome"/>
</dbReference>
<evidence type="ECO:0000259" key="1">
    <source>
        <dbReference type="Pfam" id="PF00534"/>
    </source>
</evidence>
<dbReference type="KEGG" id="dej:AWY79_10280"/>
<name>A0A126QN13_9BACT</name>
<dbReference type="PANTHER" id="PTHR12526:SF636">
    <property type="entry name" value="BLL3647 PROTEIN"/>
    <property type="match status" value="1"/>
</dbReference>
<reference evidence="4 6" key="2">
    <citation type="submission" date="2019-03" db="EMBL/GenBank/DDBJ databases">
        <title>Genomic Encyclopedia of Type Strains, Phase IV (KMG-IV): sequencing the most valuable type-strain genomes for metagenomic binning, comparative biology and taxonomic classification.</title>
        <authorList>
            <person name="Goeker M."/>
        </authorList>
    </citation>
    <scope>NUCLEOTIDE SEQUENCE [LARGE SCALE GENOMIC DNA]</scope>
    <source>
        <strain evidence="4 6">DSM 101483</strain>
    </source>
</reference>
<dbReference type="Gene3D" id="3.40.50.2000">
    <property type="entry name" value="Glycogen Phosphorylase B"/>
    <property type="match status" value="2"/>
</dbReference>
<evidence type="ECO:0000313" key="6">
    <source>
        <dbReference type="Proteomes" id="UP000295506"/>
    </source>
</evidence>
<dbReference type="Pfam" id="PF00534">
    <property type="entry name" value="Glycos_transf_1"/>
    <property type="match status" value="1"/>
</dbReference>